<dbReference type="AlphaFoldDB" id="A0A9W9ZKA6"/>
<dbReference type="Gene3D" id="1.20.5.190">
    <property type="match status" value="1"/>
</dbReference>
<dbReference type="Proteomes" id="UP001163046">
    <property type="component" value="Unassembled WGS sequence"/>
</dbReference>
<dbReference type="CDD" id="cd22969">
    <property type="entry name" value="DD_IQCK"/>
    <property type="match status" value="1"/>
</dbReference>
<keyword evidence="2" id="KW-1185">Reference proteome</keyword>
<evidence type="ECO:0000313" key="2">
    <source>
        <dbReference type="Proteomes" id="UP001163046"/>
    </source>
</evidence>
<gene>
    <name evidence="1" type="ORF">OS493_036013</name>
</gene>
<proteinExistence type="predicted"/>
<dbReference type="EMBL" id="MU825930">
    <property type="protein sequence ID" value="KAJ7382283.1"/>
    <property type="molecule type" value="Genomic_DNA"/>
</dbReference>
<dbReference type="Pfam" id="PF00612">
    <property type="entry name" value="IQ"/>
    <property type="match status" value="1"/>
</dbReference>
<dbReference type="PANTHER" id="PTHR34927:SF1">
    <property type="entry name" value="IQ DOMAIN-CONTAINING PROTEIN K"/>
    <property type="match status" value="1"/>
</dbReference>
<dbReference type="OrthoDB" id="2155538at2759"/>
<dbReference type="PROSITE" id="PS50096">
    <property type="entry name" value="IQ"/>
    <property type="match status" value="1"/>
</dbReference>
<dbReference type="InterPro" id="IPR043408">
    <property type="entry name" value="IQCK"/>
</dbReference>
<name>A0A9W9ZKA6_9CNID</name>
<evidence type="ECO:0000313" key="1">
    <source>
        <dbReference type="EMBL" id="KAJ7382283.1"/>
    </source>
</evidence>
<accession>A0A9W9ZKA6</accession>
<reference evidence="1" key="1">
    <citation type="submission" date="2023-01" db="EMBL/GenBank/DDBJ databases">
        <title>Genome assembly of the deep-sea coral Lophelia pertusa.</title>
        <authorList>
            <person name="Herrera S."/>
            <person name="Cordes E."/>
        </authorList>
    </citation>
    <scope>NUCLEOTIDE SEQUENCE</scope>
    <source>
        <strain evidence="1">USNM1676648</strain>
        <tissue evidence="1">Polyp</tissue>
    </source>
</reference>
<comment type="caution">
    <text evidence="1">The sequence shown here is derived from an EMBL/GenBank/DDBJ whole genome shotgun (WGS) entry which is preliminary data.</text>
</comment>
<dbReference type="InterPro" id="IPR000048">
    <property type="entry name" value="IQ_motif_EF-hand-BS"/>
</dbReference>
<protein>
    <submittedName>
        <fullName evidence="1">Uncharacterized protein</fullName>
    </submittedName>
</protein>
<dbReference type="PANTHER" id="PTHR34927">
    <property type="entry name" value="IQ DOMAIN-CONTAINING PROTEIN K"/>
    <property type="match status" value="1"/>
</dbReference>
<sequence>MYAAPCSPSSSIFSEMLELNAARNSSKRDYSEEEQLSVGSSLYDAAKSSPVFFGRYGHKLSDSVAEIHEGEDGTSTRSSMFPEFDPSINHPATFGYVLLDRKPAPPKQEPPPLPDPKECSPREYFEVYMFPVLLPAIEQMLIAAKENKVFERRRTKFNACDFLTEFLFRNNPKYKERSDVILEDIPFVQSILAENPRPPLPLSLLLSDEEATVIIQSFFRGYLVRKRADVQELREYQREMRNEAVDIFLKVEDFWKKHPVEEGDEEEKKVDLTEGGRV</sequence>
<organism evidence="1 2">
    <name type="scientific">Desmophyllum pertusum</name>
    <dbReference type="NCBI Taxonomy" id="174260"/>
    <lineage>
        <taxon>Eukaryota</taxon>
        <taxon>Metazoa</taxon>
        <taxon>Cnidaria</taxon>
        <taxon>Anthozoa</taxon>
        <taxon>Hexacorallia</taxon>
        <taxon>Scleractinia</taxon>
        <taxon>Caryophylliina</taxon>
        <taxon>Caryophylliidae</taxon>
        <taxon>Desmophyllum</taxon>
    </lineage>
</organism>